<dbReference type="HOGENOM" id="CLU_099000_0_0_9"/>
<organism evidence="1 2">
    <name type="scientific">Ruminococcus callidus ATCC 27760</name>
    <dbReference type="NCBI Taxonomy" id="411473"/>
    <lineage>
        <taxon>Bacteria</taxon>
        <taxon>Bacillati</taxon>
        <taxon>Bacillota</taxon>
        <taxon>Clostridia</taxon>
        <taxon>Eubacteriales</taxon>
        <taxon>Oscillospiraceae</taxon>
        <taxon>Ruminococcus</taxon>
    </lineage>
</organism>
<sequence length="204" mass="22501">MANKKNKVKFGLQNVYWAKINEWGVDSDGNRTFPAYGESKHLPGAVSLSIDANGEAENFYADNGVYYVINNNAGYTGDLEIALITTEFATEILGEILDNNGVLVERNDTELAQFALMFEFLGDKHHIRHVMYCCSASRPATESATTEESTEVKTEKLTLKATPLPTGLVKSKTTESTSDTVYNNWFKTPYSPSTQTATTTTKTS</sequence>
<dbReference type="AlphaFoldDB" id="U2LLX5"/>
<proteinExistence type="predicted"/>
<protein>
    <submittedName>
        <fullName evidence="1">Phage major tail protein, phi13 family</fullName>
    </submittedName>
</protein>
<dbReference type="STRING" id="411473.RUMCAL_03188"/>
<name>U2LLX5_9FIRM</name>
<dbReference type="OrthoDB" id="9780018at2"/>
<comment type="caution">
    <text evidence="1">The sequence shown here is derived from an EMBL/GenBank/DDBJ whole genome shotgun (WGS) entry which is preliminary data.</text>
</comment>
<dbReference type="RefSeq" id="WP_021681416.1">
    <property type="nucleotide sequence ID" value="NZ_KI260345.1"/>
</dbReference>
<dbReference type="Proteomes" id="UP000016662">
    <property type="component" value="Unassembled WGS sequence"/>
</dbReference>
<dbReference type="eggNOG" id="ENOG502Z7JU">
    <property type="taxonomic scope" value="Bacteria"/>
</dbReference>
<dbReference type="EMBL" id="AWVF01000417">
    <property type="protein sequence ID" value="ERJ88098.1"/>
    <property type="molecule type" value="Genomic_DNA"/>
</dbReference>
<evidence type="ECO:0000313" key="2">
    <source>
        <dbReference type="Proteomes" id="UP000016662"/>
    </source>
</evidence>
<accession>U2LLX5</accession>
<dbReference type="InterPro" id="IPR006490">
    <property type="entry name" value="Maj_tail_phi13"/>
</dbReference>
<reference evidence="1 2" key="1">
    <citation type="submission" date="2013-07" db="EMBL/GenBank/DDBJ databases">
        <authorList>
            <person name="Weinstock G."/>
            <person name="Sodergren E."/>
            <person name="Wylie T."/>
            <person name="Fulton L."/>
            <person name="Fulton R."/>
            <person name="Fronick C."/>
            <person name="O'Laughlin M."/>
            <person name="Godfrey J."/>
            <person name="Miner T."/>
            <person name="Herter B."/>
            <person name="Appelbaum E."/>
            <person name="Cordes M."/>
            <person name="Lek S."/>
            <person name="Wollam A."/>
            <person name="Pepin K.H."/>
            <person name="Palsikar V.B."/>
            <person name="Mitreva M."/>
            <person name="Wilson R.K."/>
        </authorList>
    </citation>
    <scope>NUCLEOTIDE SEQUENCE [LARGE SCALE GENOMIC DNA]</scope>
    <source>
        <strain evidence="1 2">ATCC 27760</strain>
    </source>
</reference>
<evidence type="ECO:0000313" key="1">
    <source>
        <dbReference type="EMBL" id="ERJ88098.1"/>
    </source>
</evidence>
<dbReference type="PATRIC" id="fig|411473.3.peg.2669"/>
<keyword evidence="2" id="KW-1185">Reference proteome</keyword>
<dbReference type="NCBIfam" id="TIGR01603">
    <property type="entry name" value="maj_tail_phi13"/>
    <property type="match status" value="1"/>
</dbReference>
<gene>
    <name evidence="1" type="ORF">RUMCAL_03188</name>
</gene>